<sequence>MSEVDLILEQLVSLVFSNESSLKQKERYLLYKKYVKNTNAPSITYNQVISSVEGIAEKQSILGREDVANCLHARLAELDQVSSNWRVKLGIANVLHLLLTLSAHPRDVVWPKEEQEEDISDELASEKLINQDDTYLSAPFEGEHWDIPNWESSDSDTSVTFYEETPPVIPDNENIQDPQYYPHAKVSEHTEDYAYQQYEDPVSHASETLLQRILEKESSGTPQLLQLSQQSMLYEIIYMLMGYQGHIFTCVEGVFRPAPFDYFQIQGLSTSMQEHILSNFCNWGRELHILNRVASTKHCRFLPSSPSDIERLPPFIFQIMTVWMNETVQNELLRMELLVRKHAYNILKLEHDVTDLIVFVELLTKRLISGCTSVDEFLHCIFNIHIGRRSNSLHFGEFFSKLYYETLSTFLNISKIDAGYALPTPLLYIIKTSQRVNRQAAKSLLKQTSEKYFAESCSESQAPSFLVFVLRYQQALYELTTIQETEKQSDLTVQDTSQLSAGSFSLELSDTLQSYTLRFKEAYLALNQKKANKYVYGHLVFMKTVYDFLLLLSWECSSGGVSIFLKDILTKRVLDLFNAALSCVHTDSLADVLKTSVSNANDNDRAVPTSEDCNSPCIMTYLAHILIHPSQPIALEAFHYRSTLSKGIMNTMPLRSYAVNMCIDEFNSFS</sequence>
<name>B6K1F8_SCHJY</name>
<dbReference type="OMA" id="DWMEITS"/>
<protein>
    <submittedName>
        <fullName evidence="2">Gamma tubulin complex subunit Mod21</fullName>
    </submittedName>
</protein>
<dbReference type="Proteomes" id="UP000001744">
    <property type="component" value="Unassembled WGS sequence"/>
</dbReference>
<evidence type="ECO:0000259" key="1">
    <source>
        <dbReference type="Pfam" id="PF14609"/>
    </source>
</evidence>
<feature type="domain" description="Gamma-Tubulin ring complex non-core subunit mod21 N-terminal" evidence="1">
    <location>
        <begin position="61"/>
        <end position="156"/>
    </location>
</feature>
<organism evidence="2 4">
    <name type="scientific">Schizosaccharomyces japonicus (strain yFS275 / FY16936)</name>
    <name type="common">Fission yeast</name>
    <dbReference type="NCBI Taxonomy" id="402676"/>
    <lineage>
        <taxon>Eukaryota</taxon>
        <taxon>Fungi</taxon>
        <taxon>Dikarya</taxon>
        <taxon>Ascomycota</taxon>
        <taxon>Taphrinomycotina</taxon>
        <taxon>Schizosaccharomycetes</taxon>
        <taxon>Schizosaccharomycetales</taxon>
        <taxon>Schizosaccharomycetaceae</taxon>
        <taxon>Schizosaccharomyces</taxon>
    </lineage>
</organism>
<keyword evidence="4" id="KW-1185">Reference proteome</keyword>
<dbReference type="STRING" id="402676.B6K1F8"/>
<dbReference type="AlphaFoldDB" id="B6K1F8"/>
<dbReference type="OrthoDB" id="66546at2759"/>
<reference evidence="2 4" key="1">
    <citation type="journal article" date="2011" name="Science">
        <title>Comparative functional genomics of the fission yeasts.</title>
        <authorList>
            <person name="Rhind N."/>
            <person name="Chen Z."/>
            <person name="Yassour M."/>
            <person name="Thompson D.A."/>
            <person name="Haas B.J."/>
            <person name="Habib N."/>
            <person name="Wapinski I."/>
            <person name="Roy S."/>
            <person name="Lin M.F."/>
            <person name="Heiman D.I."/>
            <person name="Young S.K."/>
            <person name="Furuya K."/>
            <person name="Guo Y."/>
            <person name="Pidoux A."/>
            <person name="Chen H.M."/>
            <person name="Robbertse B."/>
            <person name="Goldberg J.M."/>
            <person name="Aoki K."/>
            <person name="Bayne E.H."/>
            <person name="Berlin A.M."/>
            <person name="Desjardins C.A."/>
            <person name="Dobbs E."/>
            <person name="Dukaj L."/>
            <person name="Fan L."/>
            <person name="FitzGerald M.G."/>
            <person name="French C."/>
            <person name="Gujja S."/>
            <person name="Hansen K."/>
            <person name="Keifenheim D."/>
            <person name="Levin J.Z."/>
            <person name="Mosher R.A."/>
            <person name="Mueller C.A."/>
            <person name="Pfiffner J."/>
            <person name="Priest M."/>
            <person name="Russ C."/>
            <person name="Smialowska A."/>
            <person name="Swoboda P."/>
            <person name="Sykes S.M."/>
            <person name="Vaughn M."/>
            <person name="Vengrova S."/>
            <person name="Yoder R."/>
            <person name="Zeng Q."/>
            <person name="Allshire R."/>
            <person name="Baulcombe D."/>
            <person name="Birren B.W."/>
            <person name="Brown W."/>
            <person name="Ekwall K."/>
            <person name="Kellis M."/>
            <person name="Leatherwood J."/>
            <person name="Levin H."/>
            <person name="Margalit H."/>
            <person name="Martienssen R."/>
            <person name="Nieduszynski C.A."/>
            <person name="Spatafora J.W."/>
            <person name="Friedman N."/>
            <person name="Dalgaard J.Z."/>
            <person name="Baumann P."/>
            <person name="Niki H."/>
            <person name="Regev A."/>
            <person name="Nusbaum C."/>
        </authorList>
    </citation>
    <scope>NUCLEOTIDE SEQUENCE [LARGE SCALE GENOMIC DNA]</scope>
    <source>
        <strain evidence="4">yFS275 / FY16936</strain>
    </source>
</reference>
<dbReference type="InterPro" id="IPR032797">
    <property type="entry name" value="Mod21_N"/>
</dbReference>
<dbReference type="Pfam" id="PF14609">
    <property type="entry name" value="GCP5-Mod21_N"/>
    <property type="match status" value="1"/>
</dbReference>
<dbReference type="GeneID" id="7048568"/>
<proteinExistence type="predicted"/>
<dbReference type="HOGENOM" id="CLU_406053_0_0_1"/>
<evidence type="ECO:0000313" key="3">
    <source>
        <dbReference type="JaponicusDB" id="SJAG_02886"/>
    </source>
</evidence>
<dbReference type="VEuPathDB" id="FungiDB:SJAG_02886"/>
<dbReference type="Pfam" id="PF20685">
    <property type="entry name" value="GCP5-Mod21_C"/>
    <property type="match status" value="1"/>
</dbReference>
<dbReference type="JaponicusDB" id="SJAG_02886">
    <property type="gene designation" value="mod21"/>
</dbReference>
<gene>
    <name evidence="3" type="primary">mod21</name>
    <name evidence="2" type="ORF">SJAG_02886</name>
</gene>
<dbReference type="EMBL" id="KE651166">
    <property type="protein sequence ID" value="EEB07779.1"/>
    <property type="molecule type" value="Genomic_DNA"/>
</dbReference>
<evidence type="ECO:0000313" key="4">
    <source>
        <dbReference type="Proteomes" id="UP000001744"/>
    </source>
</evidence>
<dbReference type="RefSeq" id="XP_002174072.1">
    <property type="nucleotide sequence ID" value="XM_002174036.1"/>
</dbReference>
<accession>B6K1F8</accession>
<evidence type="ECO:0000313" key="2">
    <source>
        <dbReference type="EMBL" id="EEB07779.1"/>
    </source>
</evidence>